<feature type="signal peptide" evidence="5">
    <location>
        <begin position="1"/>
        <end position="27"/>
    </location>
</feature>
<dbReference type="InterPro" id="IPR001087">
    <property type="entry name" value="GDSL"/>
</dbReference>
<evidence type="ECO:0000313" key="7">
    <source>
        <dbReference type="Proteomes" id="UP000734854"/>
    </source>
</evidence>
<dbReference type="InterPro" id="IPR035669">
    <property type="entry name" value="SGNH_plant_lipase-like"/>
</dbReference>
<name>A0A8J5HWG2_ZINOF</name>
<comment type="similarity">
    <text evidence="1">Belongs to the 'GDSL' lipolytic enzyme family.</text>
</comment>
<comment type="caution">
    <text evidence="6">The sequence shown here is derived from an EMBL/GenBank/DDBJ whole genome shotgun (WGS) entry which is preliminary data.</text>
</comment>
<evidence type="ECO:0000256" key="1">
    <source>
        <dbReference type="ARBA" id="ARBA00008668"/>
    </source>
</evidence>
<dbReference type="GO" id="GO:0016788">
    <property type="term" value="F:hydrolase activity, acting on ester bonds"/>
    <property type="evidence" value="ECO:0007669"/>
    <property type="project" value="InterPro"/>
</dbReference>
<organism evidence="6 7">
    <name type="scientific">Zingiber officinale</name>
    <name type="common">Ginger</name>
    <name type="synonym">Amomum zingiber</name>
    <dbReference type="NCBI Taxonomy" id="94328"/>
    <lineage>
        <taxon>Eukaryota</taxon>
        <taxon>Viridiplantae</taxon>
        <taxon>Streptophyta</taxon>
        <taxon>Embryophyta</taxon>
        <taxon>Tracheophyta</taxon>
        <taxon>Spermatophyta</taxon>
        <taxon>Magnoliopsida</taxon>
        <taxon>Liliopsida</taxon>
        <taxon>Zingiberales</taxon>
        <taxon>Zingiberaceae</taxon>
        <taxon>Zingiber</taxon>
    </lineage>
</organism>
<sequence length="347" mass="37641">MASSSFSFFQILSATTTLLLLLQAHQASSCFSAIFSFGDSLQDTGNFAHTFFNTALSNPPYGTTYFHKGTGRYCDGRIILDFIAESLGLPFVPPFLAGGDFSKGANFAFGGAVAVKSDPNWNHTLPDQIEWFQKFVQTDPLFRDPNFLANSLIVMGEIGGNDYNSGLSKGLPYDQLIQIVPPVVQAIGSAITTLIGLGAKTFVVPGNLPIGCIPAWLGQYRSDKPSDYDKNGCLIWLNNFSEYHSSNLQTELDRLKGQFPTVTIAYADYLNSGIRMFSNQAQFGITVPFTACCGGNGYPCNATGPVCPNPLNYASWEGFHPTEATHHAISDGIIRGPYAIPFLSQKC</sequence>
<evidence type="ECO:0000313" key="6">
    <source>
        <dbReference type="EMBL" id="KAG6537461.1"/>
    </source>
</evidence>
<keyword evidence="4" id="KW-0325">Glycoprotein</keyword>
<dbReference type="Pfam" id="PF00657">
    <property type="entry name" value="Lipase_GDSL"/>
    <property type="match status" value="1"/>
</dbReference>
<gene>
    <name evidence="6" type="ORF">ZIOFF_002555</name>
</gene>
<feature type="chain" id="PRO_5035162657" description="GDSL esterase/lipase" evidence="5">
    <location>
        <begin position="28"/>
        <end position="347"/>
    </location>
</feature>
<dbReference type="Proteomes" id="UP000734854">
    <property type="component" value="Unassembled WGS sequence"/>
</dbReference>
<reference evidence="6 7" key="1">
    <citation type="submission" date="2020-08" db="EMBL/GenBank/DDBJ databases">
        <title>Plant Genome Project.</title>
        <authorList>
            <person name="Zhang R.-G."/>
        </authorList>
    </citation>
    <scope>NUCLEOTIDE SEQUENCE [LARGE SCALE GENOMIC DNA]</scope>
    <source>
        <tissue evidence="6">Rhizome</tissue>
    </source>
</reference>
<keyword evidence="3" id="KW-0378">Hydrolase</keyword>
<dbReference type="EMBL" id="JACMSC010000001">
    <property type="protein sequence ID" value="KAG6537461.1"/>
    <property type="molecule type" value="Genomic_DNA"/>
</dbReference>
<dbReference type="PANTHER" id="PTHR22835">
    <property type="entry name" value="ZINC FINGER FYVE DOMAIN CONTAINING PROTEIN"/>
    <property type="match status" value="1"/>
</dbReference>
<dbReference type="AlphaFoldDB" id="A0A8J5HWG2"/>
<proteinExistence type="inferred from homology"/>
<dbReference type="CDD" id="cd01837">
    <property type="entry name" value="SGNH_plant_lipase_like"/>
    <property type="match status" value="1"/>
</dbReference>
<accession>A0A8J5HWG2</accession>
<dbReference type="Gene3D" id="3.40.50.1110">
    <property type="entry name" value="SGNH hydrolase"/>
    <property type="match status" value="1"/>
</dbReference>
<evidence type="ECO:0000256" key="3">
    <source>
        <dbReference type="ARBA" id="ARBA00022801"/>
    </source>
</evidence>
<keyword evidence="7" id="KW-1185">Reference proteome</keyword>
<evidence type="ECO:0000256" key="5">
    <source>
        <dbReference type="SAM" id="SignalP"/>
    </source>
</evidence>
<evidence type="ECO:0008006" key="8">
    <source>
        <dbReference type="Google" id="ProtNLM"/>
    </source>
</evidence>
<protein>
    <recommendedName>
        <fullName evidence="8">GDSL esterase/lipase</fullName>
    </recommendedName>
</protein>
<evidence type="ECO:0000256" key="2">
    <source>
        <dbReference type="ARBA" id="ARBA00022729"/>
    </source>
</evidence>
<keyword evidence="2 5" id="KW-0732">Signal</keyword>
<dbReference type="PANTHER" id="PTHR22835:SF663">
    <property type="entry name" value="LIPASE-LIKE"/>
    <property type="match status" value="1"/>
</dbReference>
<evidence type="ECO:0000256" key="4">
    <source>
        <dbReference type="ARBA" id="ARBA00023180"/>
    </source>
</evidence>
<dbReference type="InterPro" id="IPR036514">
    <property type="entry name" value="SGNH_hydro_sf"/>
</dbReference>